<dbReference type="AlphaFoldDB" id="A0A9N8F0V2"/>
<comment type="caution">
    <text evidence="2">The sequence shown here is derived from an EMBL/GenBank/DDBJ whole genome shotgun (WGS) entry which is preliminary data.</text>
</comment>
<sequence>MDQGANGFILGNDVRVVNSSGTFIDLNGIDNHTVRNLQLATAVVFMRSDHGPILGRIHQGAVMYDGRTIACPGQMEHFGCCVHEKAKTVTGVDPYFVTPNGFRVPMAMRNGLPYVDWRPPTDAEMEDDSIPLIDLTSPHPWDPSCLDSVPSDDWYDTQSTTVLDDADSPFDSLGRLKPLDDDALTPSRPTPKQSIDRRGIIAAMADLVKDDLVPACADDVPALLSRQCHHYDSSSDDDSDLEDDSDIEDLRQCFARVPDLLSPYDDSSGAEDSDSSASWGASKYSLPFPSHPPSDPTKDGEKRTRKMPEVRRPRSKKQSSVDRRPRVETVLPSDDDDSSSDVEDEDGDILKSNNRAKHHTGVERPPISRKRPPEQIPMMGRFFPGTSDETLKRTLDATTQYGTKGAVQGRTLRSQILSPNPILNIPRRQEDVATDTIYGSVPAVDDGSVAAQSPIGRTSHNRSLHPAGTSDASYVKTLMDNIRRFGAMNCIRSDNAQAQASKRVKDILRTFCINDRTSEPYRGNQNYAEHGWKDTKTNKTQLVLDTKNAPSKCWLTAGQYVTTLQRHMRALDGELPLSGCMEYVGHGMTYKILTEDDKIIHRAVARTARLGNEFTNWKADAQAPKLAPKPKPFVDGPPSKTIEGGIDLGESHDATVFHDAIRHDISSHLREDDILQGGTLPTIDVSGLLNRTFITNPDDNGEQARAKIVSATPTGETDADGKEAVFRFRCKHGDKCFEETKAYSKMLEWCDRDLDLDDMFKIDSVQDHRPSKTRSKFEILVEWASGCKTWEDMGFIFNDDPVSVSLYAVKNNLAEELPEQAGVQVWAPASKESC</sequence>
<keyword evidence="3" id="KW-1185">Reference proteome</keyword>
<feature type="region of interest" description="Disordered" evidence="1">
    <location>
        <begin position="177"/>
        <end position="197"/>
    </location>
</feature>
<reference evidence="2" key="1">
    <citation type="submission" date="2020-06" db="EMBL/GenBank/DDBJ databases">
        <authorList>
            <consortium name="Plant Systems Biology data submission"/>
        </authorList>
    </citation>
    <scope>NUCLEOTIDE SEQUENCE</scope>
    <source>
        <strain evidence="2">D6</strain>
    </source>
</reference>
<name>A0A9N8F0V2_9STRA</name>
<gene>
    <name evidence="2" type="ORF">SEMRO_2671_G334310.1</name>
</gene>
<dbReference type="GO" id="GO:0003676">
    <property type="term" value="F:nucleic acid binding"/>
    <property type="evidence" value="ECO:0007669"/>
    <property type="project" value="InterPro"/>
</dbReference>
<proteinExistence type="predicted"/>
<feature type="compositionally biased region" description="Acidic residues" evidence="1">
    <location>
        <begin position="333"/>
        <end position="347"/>
    </location>
</feature>
<organism evidence="2 3">
    <name type="scientific">Seminavis robusta</name>
    <dbReference type="NCBI Taxonomy" id="568900"/>
    <lineage>
        <taxon>Eukaryota</taxon>
        <taxon>Sar</taxon>
        <taxon>Stramenopiles</taxon>
        <taxon>Ochrophyta</taxon>
        <taxon>Bacillariophyta</taxon>
        <taxon>Bacillariophyceae</taxon>
        <taxon>Bacillariophycidae</taxon>
        <taxon>Naviculales</taxon>
        <taxon>Naviculaceae</taxon>
        <taxon>Seminavis</taxon>
    </lineage>
</organism>
<dbReference type="Proteomes" id="UP001153069">
    <property type="component" value="Unassembled WGS sequence"/>
</dbReference>
<evidence type="ECO:0000313" key="2">
    <source>
        <dbReference type="EMBL" id="CAB9529920.1"/>
    </source>
</evidence>
<dbReference type="EMBL" id="CAICTM010002669">
    <property type="protein sequence ID" value="CAB9529920.1"/>
    <property type="molecule type" value="Genomic_DNA"/>
</dbReference>
<accession>A0A9N8F0V2</accession>
<protein>
    <submittedName>
        <fullName evidence="2">Retrotransposon protein</fullName>
    </submittedName>
</protein>
<evidence type="ECO:0000313" key="3">
    <source>
        <dbReference type="Proteomes" id="UP001153069"/>
    </source>
</evidence>
<dbReference type="Gene3D" id="3.30.420.10">
    <property type="entry name" value="Ribonuclease H-like superfamily/Ribonuclease H"/>
    <property type="match status" value="1"/>
</dbReference>
<feature type="region of interest" description="Disordered" evidence="1">
    <location>
        <begin position="262"/>
        <end position="388"/>
    </location>
</feature>
<feature type="compositionally biased region" description="Basic and acidic residues" evidence="1">
    <location>
        <begin position="296"/>
        <end position="312"/>
    </location>
</feature>
<evidence type="ECO:0000256" key="1">
    <source>
        <dbReference type="SAM" id="MobiDB-lite"/>
    </source>
</evidence>
<dbReference type="InterPro" id="IPR036397">
    <property type="entry name" value="RNaseH_sf"/>
</dbReference>